<evidence type="ECO:0000313" key="4">
    <source>
        <dbReference type="EMBL" id="SAL98031.1"/>
    </source>
</evidence>
<name>A0A168M6J0_ABSGL</name>
<keyword evidence="3" id="KW-0812">Transmembrane</keyword>
<feature type="region of interest" description="Disordered" evidence="2">
    <location>
        <begin position="401"/>
        <end position="591"/>
    </location>
</feature>
<dbReference type="InParanoid" id="A0A168M6J0"/>
<evidence type="ECO:0000256" key="2">
    <source>
        <dbReference type="SAM" id="MobiDB-lite"/>
    </source>
</evidence>
<feature type="compositionally biased region" description="Polar residues" evidence="2">
    <location>
        <begin position="502"/>
        <end position="514"/>
    </location>
</feature>
<reference evidence="4" key="1">
    <citation type="submission" date="2016-04" db="EMBL/GenBank/DDBJ databases">
        <authorList>
            <person name="Evans L.H."/>
            <person name="Alamgir A."/>
            <person name="Owens N."/>
            <person name="Weber N.D."/>
            <person name="Virtaneva K."/>
            <person name="Barbian K."/>
            <person name="Babar A."/>
            <person name="Rosenke K."/>
        </authorList>
    </citation>
    <scope>NUCLEOTIDE SEQUENCE [LARGE SCALE GENOMIC DNA]</scope>
    <source>
        <strain evidence="4">CBS 101.48</strain>
    </source>
</reference>
<feature type="transmembrane region" description="Helical" evidence="3">
    <location>
        <begin position="38"/>
        <end position="62"/>
    </location>
</feature>
<feature type="compositionally biased region" description="Low complexity" evidence="2">
    <location>
        <begin position="432"/>
        <end position="448"/>
    </location>
</feature>
<protein>
    <recommendedName>
        <fullName evidence="6">EF-hand domain-containing protein</fullName>
    </recommendedName>
</protein>
<dbReference type="GO" id="GO:0004497">
    <property type="term" value="F:monooxygenase activity"/>
    <property type="evidence" value="ECO:0007669"/>
    <property type="project" value="TreeGrafter"/>
</dbReference>
<feature type="compositionally biased region" description="Basic residues" evidence="2">
    <location>
        <begin position="547"/>
        <end position="560"/>
    </location>
</feature>
<dbReference type="OrthoDB" id="640742at2759"/>
<dbReference type="Proteomes" id="UP000078561">
    <property type="component" value="Unassembled WGS sequence"/>
</dbReference>
<dbReference type="InterPro" id="IPR007736">
    <property type="entry name" value="Caleosin-related"/>
</dbReference>
<evidence type="ECO:0000256" key="1">
    <source>
        <dbReference type="ARBA" id="ARBA00006765"/>
    </source>
</evidence>
<dbReference type="GO" id="GO:0005509">
    <property type="term" value="F:calcium ion binding"/>
    <property type="evidence" value="ECO:0007669"/>
    <property type="project" value="TreeGrafter"/>
</dbReference>
<keyword evidence="5" id="KW-1185">Reference proteome</keyword>
<accession>A0A168M6J0</accession>
<feature type="compositionally biased region" description="Polar residues" evidence="2">
    <location>
        <begin position="403"/>
        <end position="429"/>
    </location>
</feature>
<evidence type="ECO:0000256" key="3">
    <source>
        <dbReference type="SAM" id="Phobius"/>
    </source>
</evidence>
<feature type="compositionally biased region" description="Polar residues" evidence="2">
    <location>
        <begin position="328"/>
        <end position="341"/>
    </location>
</feature>
<dbReference type="EMBL" id="LT552047">
    <property type="protein sequence ID" value="SAL98031.1"/>
    <property type="molecule type" value="Genomic_DNA"/>
</dbReference>
<feature type="region of interest" description="Disordered" evidence="2">
    <location>
        <begin position="328"/>
        <end position="383"/>
    </location>
</feature>
<dbReference type="AlphaFoldDB" id="A0A168M6J0"/>
<keyword evidence="3" id="KW-0472">Membrane</keyword>
<proteinExistence type="inferred from homology"/>
<dbReference type="PANTHER" id="PTHR31495">
    <property type="entry name" value="PEROXYGENASE 3-RELATED"/>
    <property type="match status" value="1"/>
</dbReference>
<feature type="compositionally biased region" description="Low complexity" evidence="2">
    <location>
        <begin position="578"/>
        <end position="591"/>
    </location>
</feature>
<dbReference type="STRING" id="4829.A0A168M6J0"/>
<comment type="similarity">
    <text evidence="1">Belongs to the caleosin family.</text>
</comment>
<keyword evidence="3" id="KW-1133">Transmembrane helix</keyword>
<evidence type="ECO:0008006" key="6">
    <source>
        <dbReference type="Google" id="ProtNLM"/>
    </source>
</evidence>
<feature type="compositionally biased region" description="Polar residues" evidence="2">
    <location>
        <begin position="522"/>
        <end position="541"/>
    </location>
</feature>
<sequence>MSTEDQFVTTKAARPAMEKHIQFWDRKNKGYITPVDTVFGFIHLGYGIVISVTLGTFIGMLLSYSTQDSWMPDPMCRTRVEKWRRKDAAYQVYDKDGQLDLERFDELFEKHAKSDIGGQSITIKELLEWNEATYKNPLAWTSTALEWLAIYLLVGSKGTVTKQDIRAAYDGTLFYQVRDRKKTSRSIQGLGDSSSSSSASSLSSINIYGVKVPGSYIQHLETRINKVVQTLPHPTISVLETRLKHWLSFTQRQQTGAIDNSGAMHPILKGVATPSPIRRSLFSGAPSHGSDESLYIEEKDHWKDGLTGVMAADDKTDQFMSLSGVQGYVPSTNADETTSGNDYELFGGDSSLDSSGKRAESSSQHIHSAISDDNDTDSYSDGHEYNNGLSFSMAGVRSENTEDSGTWLHSGQLTGVSPSPSAASNLADQHNNDSTSINDDSSSSTSNDNDPECATFDEQSISLGDGDGDSIQLGETPPLTENGSVYSDLDDMMDNNPAKEGQTGSTMQSDTQPPSKTPPHPTQHTYTITIPQNGSTGNNEPSNGSKSSKKSKKNKKKKNRQQQAPTPPAKDHSVDYISQQQSKSLSLTTPA</sequence>
<dbReference type="Pfam" id="PF05042">
    <property type="entry name" value="Caleosin"/>
    <property type="match status" value="1"/>
</dbReference>
<dbReference type="PANTHER" id="PTHR31495:SF0">
    <property type="entry name" value="BINDING PROTEIN CALEOSIN, PUTATIVE (AFU_ORTHOLOGUE AFUA_5G13750)-RELATED"/>
    <property type="match status" value="1"/>
</dbReference>
<evidence type="ECO:0000313" key="5">
    <source>
        <dbReference type="Proteomes" id="UP000078561"/>
    </source>
</evidence>
<organism evidence="4">
    <name type="scientific">Absidia glauca</name>
    <name type="common">Pin mould</name>
    <dbReference type="NCBI Taxonomy" id="4829"/>
    <lineage>
        <taxon>Eukaryota</taxon>
        <taxon>Fungi</taxon>
        <taxon>Fungi incertae sedis</taxon>
        <taxon>Mucoromycota</taxon>
        <taxon>Mucoromycotina</taxon>
        <taxon>Mucoromycetes</taxon>
        <taxon>Mucorales</taxon>
        <taxon>Cunninghamellaceae</taxon>
        <taxon>Absidia</taxon>
    </lineage>
</organism>
<gene>
    <name evidence="4" type="primary">ABSGL_03558.1 scaffold 4609</name>
</gene>